<dbReference type="AlphaFoldDB" id="A0A6L2NC45"/>
<dbReference type="GO" id="GO:0003676">
    <property type="term" value="F:nucleic acid binding"/>
    <property type="evidence" value="ECO:0007669"/>
    <property type="project" value="InterPro"/>
</dbReference>
<keyword evidence="2" id="KW-0695">RNA-directed DNA polymerase</keyword>
<dbReference type="PROSITE" id="PS50879">
    <property type="entry name" value="RNASE_H_1"/>
    <property type="match status" value="1"/>
</dbReference>
<accession>A0A6L2NC45</accession>
<dbReference type="GO" id="GO:0003964">
    <property type="term" value="F:RNA-directed DNA polymerase activity"/>
    <property type="evidence" value="ECO:0007669"/>
    <property type="project" value="UniProtKB-KW"/>
</dbReference>
<dbReference type="EMBL" id="BKCJ010008631">
    <property type="protein sequence ID" value="GEU83169.1"/>
    <property type="molecule type" value="Genomic_DNA"/>
</dbReference>
<dbReference type="InterPro" id="IPR002156">
    <property type="entry name" value="RNaseH_domain"/>
</dbReference>
<proteinExistence type="predicted"/>
<dbReference type="SUPFAM" id="SSF53098">
    <property type="entry name" value="Ribonuclease H-like"/>
    <property type="match status" value="1"/>
</dbReference>
<reference evidence="2" key="1">
    <citation type="journal article" date="2019" name="Sci. Rep.">
        <title>Draft genome of Tanacetum cinerariifolium, the natural source of mosquito coil.</title>
        <authorList>
            <person name="Yamashiro T."/>
            <person name="Shiraishi A."/>
            <person name="Satake H."/>
            <person name="Nakayama K."/>
        </authorList>
    </citation>
    <scope>NUCLEOTIDE SEQUENCE</scope>
</reference>
<feature type="domain" description="RNase H type-1" evidence="1">
    <location>
        <begin position="95"/>
        <end position="167"/>
    </location>
</feature>
<dbReference type="Gene3D" id="3.30.420.10">
    <property type="entry name" value="Ribonuclease H-like superfamily/Ribonuclease H"/>
    <property type="match status" value="1"/>
</dbReference>
<dbReference type="GO" id="GO:0004523">
    <property type="term" value="F:RNA-DNA hybrid ribonuclease activity"/>
    <property type="evidence" value="ECO:0007669"/>
    <property type="project" value="InterPro"/>
</dbReference>
<protein>
    <submittedName>
        <fullName evidence="2">Reverse transcriptase domain-containing protein</fullName>
    </submittedName>
</protein>
<evidence type="ECO:0000313" key="2">
    <source>
        <dbReference type="EMBL" id="GEU83169.1"/>
    </source>
</evidence>
<sequence>MLRNVNIKLTGPVQRVVMMDVVMASMVLWRGDGGCSDDGAKMVTDPLWGGEGHSLGSDICNVDDFHQTMLMDYTLEDSRKEVKGRTVTKSENTKLSCEWKLYNDGAVSSDGSGAGLMQIDPEGKEYTYALRFGFEATNNKAEYEALLFGLRITQDMENVSLVIFVDS</sequence>
<name>A0A6L2NC45_TANCI</name>
<dbReference type="InterPro" id="IPR012337">
    <property type="entry name" value="RNaseH-like_sf"/>
</dbReference>
<keyword evidence="2" id="KW-0548">Nucleotidyltransferase</keyword>
<keyword evidence="2" id="KW-0808">Transferase</keyword>
<dbReference type="PANTHER" id="PTHR48475">
    <property type="entry name" value="RIBONUCLEASE H"/>
    <property type="match status" value="1"/>
</dbReference>
<comment type="caution">
    <text evidence="2">The sequence shown here is derived from an EMBL/GenBank/DDBJ whole genome shotgun (WGS) entry which is preliminary data.</text>
</comment>
<dbReference type="PANTHER" id="PTHR48475:SF2">
    <property type="entry name" value="RIBONUCLEASE H"/>
    <property type="match status" value="1"/>
</dbReference>
<organism evidence="2">
    <name type="scientific">Tanacetum cinerariifolium</name>
    <name type="common">Dalmatian daisy</name>
    <name type="synonym">Chrysanthemum cinerariifolium</name>
    <dbReference type="NCBI Taxonomy" id="118510"/>
    <lineage>
        <taxon>Eukaryota</taxon>
        <taxon>Viridiplantae</taxon>
        <taxon>Streptophyta</taxon>
        <taxon>Embryophyta</taxon>
        <taxon>Tracheophyta</taxon>
        <taxon>Spermatophyta</taxon>
        <taxon>Magnoliopsida</taxon>
        <taxon>eudicotyledons</taxon>
        <taxon>Gunneridae</taxon>
        <taxon>Pentapetalae</taxon>
        <taxon>asterids</taxon>
        <taxon>campanulids</taxon>
        <taxon>Asterales</taxon>
        <taxon>Asteraceae</taxon>
        <taxon>Asteroideae</taxon>
        <taxon>Anthemideae</taxon>
        <taxon>Anthemidinae</taxon>
        <taxon>Tanacetum</taxon>
    </lineage>
</organism>
<dbReference type="InterPro" id="IPR036397">
    <property type="entry name" value="RNaseH_sf"/>
</dbReference>
<evidence type="ECO:0000259" key="1">
    <source>
        <dbReference type="PROSITE" id="PS50879"/>
    </source>
</evidence>
<gene>
    <name evidence="2" type="ORF">Tci_055147</name>
</gene>